<dbReference type="Gene3D" id="3.30.200.20">
    <property type="entry name" value="Phosphorylase Kinase, domain 1"/>
    <property type="match status" value="1"/>
</dbReference>
<dbReference type="InterPro" id="IPR011009">
    <property type="entry name" value="Kinase-like_dom_sf"/>
</dbReference>
<dbReference type="HOGENOM" id="CLU_007526_0_2_1"/>
<dbReference type="InterPro" id="IPR000719">
    <property type="entry name" value="Prot_kinase_dom"/>
</dbReference>
<sequence length="372" mass="41091">MAGPIRHPIPLDSLTDYIRQNVPVISLPLTIQQFGYGQSNPTYLLTSSNTGAKYVLRKKPPGKLLSKTAHQVEREYKVLKALSEAAQDLPVPKVYCLCEDADVAGSAFYIMEFLDGRIFEDPALPRVTPEERAVMWKSAIVTLARLHKIRPEEHAALKSFGKPSGFYGRQVRTLSTIEAAQALVKDVQTGVEIGKIANFDEAMKFFSTTQPKDRSTVVHGDYKIDNLVFHKTEPRVIGILDWELSTIGHPLSDVSNLLSPYQLALEAGASVMFGETKGLIPGATPGLPSRQQVIEWYTQASGWNILPSEMYWGDAFGFCRNAVIVQGITARAARRQASSAKAGTYSERTPKLVALAWKYVSIDLLHLRSLGC</sequence>
<dbReference type="GO" id="GO:0004672">
    <property type="term" value="F:protein kinase activity"/>
    <property type="evidence" value="ECO:0007669"/>
    <property type="project" value="InterPro"/>
</dbReference>
<accession>D5GBH2</accession>
<dbReference type="PROSITE" id="PS00108">
    <property type="entry name" value="PROTEIN_KINASE_ST"/>
    <property type="match status" value="1"/>
</dbReference>
<dbReference type="InterPro" id="IPR052898">
    <property type="entry name" value="ACAD10-like"/>
</dbReference>
<evidence type="ECO:0000313" key="2">
    <source>
        <dbReference type="EMBL" id="CAZ81865.1"/>
    </source>
</evidence>
<dbReference type="Proteomes" id="UP000006911">
    <property type="component" value="Unassembled WGS sequence"/>
</dbReference>
<evidence type="ECO:0000259" key="1">
    <source>
        <dbReference type="PROSITE" id="PS50011"/>
    </source>
</evidence>
<organism evidence="2 3">
    <name type="scientific">Tuber melanosporum (strain Mel28)</name>
    <name type="common">Perigord black truffle</name>
    <dbReference type="NCBI Taxonomy" id="656061"/>
    <lineage>
        <taxon>Eukaryota</taxon>
        <taxon>Fungi</taxon>
        <taxon>Dikarya</taxon>
        <taxon>Ascomycota</taxon>
        <taxon>Pezizomycotina</taxon>
        <taxon>Pezizomycetes</taxon>
        <taxon>Pezizales</taxon>
        <taxon>Tuberaceae</taxon>
        <taxon>Tuber</taxon>
    </lineage>
</organism>
<keyword evidence="3" id="KW-1185">Reference proteome</keyword>
<dbReference type="SUPFAM" id="SSF56112">
    <property type="entry name" value="Protein kinase-like (PK-like)"/>
    <property type="match status" value="1"/>
</dbReference>
<dbReference type="PROSITE" id="PS50011">
    <property type="entry name" value="PROTEIN_KINASE_DOM"/>
    <property type="match status" value="1"/>
</dbReference>
<dbReference type="PANTHER" id="PTHR47829:SF1">
    <property type="entry name" value="HAD FAMILY PHOSPHATASE"/>
    <property type="match status" value="1"/>
</dbReference>
<feature type="domain" description="Protein kinase" evidence="1">
    <location>
        <begin position="28"/>
        <end position="372"/>
    </location>
</feature>
<dbReference type="CDD" id="cd05154">
    <property type="entry name" value="ACAD10_11_N-like"/>
    <property type="match status" value="1"/>
</dbReference>
<dbReference type="InterPro" id="IPR002575">
    <property type="entry name" value="Aminoglycoside_PTrfase"/>
</dbReference>
<dbReference type="GeneID" id="9184439"/>
<dbReference type="STRING" id="656061.D5GBH2"/>
<dbReference type="PANTHER" id="PTHR47829">
    <property type="entry name" value="HYDROLASE, PUTATIVE (AFU_ORTHOLOGUE AFUA_1G12880)-RELATED"/>
    <property type="match status" value="1"/>
</dbReference>
<dbReference type="Pfam" id="PF01636">
    <property type="entry name" value="APH"/>
    <property type="match status" value="1"/>
</dbReference>
<dbReference type="OMA" id="LAYWIEA"/>
<name>D5GBH2_TUBMM</name>
<reference evidence="2 3" key="1">
    <citation type="journal article" date="2010" name="Nature">
        <title>Perigord black truffle genome uncovers evolutionary origins and mechanisms of symbiosis.</title>
        <authorList>
            <person name="Martin F."/>
            <person name="Kohler A."/>
            <person name="Murat C."/>
            <person name="Balestrini R."/>
            <person name="Coutinho P.M."/>
            <person name="Jaillon O."/>
            <person name="Montanini B."/>
            <person name="Morin E."/>
            <person name="Noel B."/>
            <person name="Percudani R."/>
            <person name="Porcel B."/>
            <person name="Rubini A."/>
            <person name="Amicucci A."/>
            <person name="Amselem J."/>
            <person name="Anthouard V."/>
            <person name="Arcioni S."/>
            <person name="Artiguenave F."/>
            <person name="Aury J.M."/>
            <person name="Ballario P."/>
            <person name="Bolchi A."/>
            <person name="Brenna A."/>
            <person name="Brun A."/>
            <person name="Buee M."/>
            <person name="Cantarel B."/>
            <person name="Chevalier G."/>
            <person name="Couloux A."/>
            <person name="Da Silva C."/>
            <person name="Denoeud F."/>
            <person name="Duplessis S."/>
            <person name="Ghignone S."/>
            <person name="Hilselberger B."/>
            <person name="Iotti M."/>
            <person name="Marcais B."/>
            <person name="Mello A."/>
            <person name="Miranda M."/>
            <person name="Pacioni G."/>
            <person name="Quesneville H."/>
            <person name="Riccioni C."/>
            <person name="Ruotolo R."/>
            <person name="Splivallo R."/>
            <person name="Stocchi V."/>
            <person name="Tisserant E."/>
            <person name="Viscomi A.R."/>
            <person name="Zambonelli A."/>
            <person name="Zampieri E."/>
            <person name="Henrissat B."/>
            <person name="Lebrun M.H."/>
            <person name="Paolocci F."/>
            <person name="Bonfante P."/>
            <person name="Ottonello S."/>
            <person name="Wincker P."/>
        </authorList>
    </citation>
    <scope>NUCLEOTIDE SEQUENCE [LARGE SCALE GENOMIC DNA]</scope>
    <source>
        <strain evidence="2 3">Mel28</strain>
    </source>
</reference>
<dbReference type="InParanoid" id="D5GBH2"/>
<dbReference type="KEGG" id="tml:GSTUM_00000498001"/>
<proteinExistence type="predicted"/>
<dbReference type="Gene3D" id="3.90.1200.10">
    <property type="match status" value="1"/>
</dbReference>
<dbReference type="RefSeq" id="XP_002837674.1">
    <property type="nucleotide sequence ID" value="XM_002837628.1"/>
</dbReference>
<dbReference type="eggNOG" id="ENOG502QQPX">
    <property type="taxonomic scope" value="Eukaryota"/>
</dbReference>
<dbReference type="GO" id="GO:0005524">
    <property type="term" value="F:ATP binding"/>
    <property type="evidence" value="ECO:0007669"/>
    <property type="project" value="InterPro"/>
</dbReference>
<protein>
    <submittedName>
        <fullName evidence="2">(Perigord truffle) hypothetical protein</fullName>
    </submittedName>
</protein>
<dbReference type="InterPro" id="IPR008271">
    <property type="entry name" value="Ser/Thr_kinase_AS"/>
</dbReference>
<dbReference type="EMBL" id="FN430095">
    <property type="protein sequence ID" value="CAZ81865.1"/>
    <property type="molecule type" value="Genomic_DNA"/>
</dbReference>
<evidence type="ECO:0000313" key="3">
    <source>
        <dbReference type="Proteomes" id="UP000006911"/>
    </source>
</evidence>
<dbReference type="AlphaFoldDB" id="D5GBH2"/>
<dbReference type="InterPro" id="IPR041726">
    <property type="entry name" value="ACAD10_11_N"/>
</dbReference>
<gene>
    <name evidence="2" type="ORF">GSTUM_00000498001</name>
</gene>